<comment type="caution">
    <text evidence="1">The sequence shown here is derived from an EMBL/GenBank/DDBJ whole genome shotgun (WGS) entry which is preliminary data.</text>
</comment>
<reference evidence="1" key="2">
    <citation type="submission" date="2020-11" db="EMBL/GenBank/DDBJ databases">
        <authorList>
            <person name="McCartney M.A."/>
            <person name="Auch B."/>
            <person name="Kono T."/>
            <person name="Mallez S."/>
            <person name="Becker A."/>
            <person name="Gohl D.M."/>
            <person name="Silverstein K.A.T."/>
            <person name="Koren S."/>
            <person name="Bechman K.B."/>
            <person name="Herman A."/>
            <person name="Abrahante J.E."/>
            <person name="Garbe J."/>
        </authorList>
    </citation>
    <scope>NUCLEOTIDE SEQUENCE</scope>
    <source>
        <strain evidence="1">Duluth1</strain>
        <tissue evidence="1">Whole animal</tissue>
    </source>
</reference>
<name>A0A9D4J558_DREPO</name>
<keyword evidence="2" id="KW-1185">Reference proteome</keyword>
<protein>
    <submittedName>
        <fullName evidence="1">Uncharacterized protein</fullName>
    </submittedName>
</protein>
<reference evidence="1" key="1">
    <citation type="journal article" date="2019" name="bioRxiv">
        <title>The Genome of the Zebra Mussel, Dreissena polymorpha: A Resource for Invasive Species Research.</title>
        <authorList>
            <person name="McCartney M.A."/>
            <person name="Auch B."/>
            <person name="Kono T."/>
            <person name="Mallez S."/>
            <person name="Zhang Y."/>
            <person name="Obille A."/>
            <person name="Becker A."/>
            <person name="Abrahante J.E."/>
            <person name="Garbe J."/>
            <person name="Badalamenti J.P."/>
            <person name="Herman A."/>
            <person name="Mangelson H."/>
            <person name="Liachko I."/>
            <person name="Sullivan S."/>
            <person name="Sone E.D."/>
            <person name="Koren S."/>
            <person name="Silverstein K.A.T."/>
            <person name="Beckman K.B."/>
            <person name="Gohl D.M."/>
        </authorList>
    </citation>
    <scope>NUCLEOTIDE SEQUENCE</scope>
    <source>
        <strain evidence="1">Duluth1</strain>
        <tissue evidence="1">Whole animal</tissue>
    </source>
</reference>
<sequence length="136" mass="15457">MEKVNHGNQQTLGSKTEYQSHICSSISECINWILKRKFENSVESGKLRQGEVLNYSEVCMNRDSKVEPGINGTCTPDTIVTNIVESGQRLNHSDDDVYIYANQASKDADRRYVEVLITRSLHLVGGALRVLWDRQR</sequence>
<gene>
    <name evidence="1" type="ORF">DPMN_152433</name>
</gene>
<organism evidence="1 2">
    <name type="scientific">Dreissena polymorpha</name>
    <name type="common">Zebra mussel</name>
    <name type="synonym">Mytilus polymorpha</name>
    <dbReference type="NCBI Taxonomy" id="45954"/>
    <lineage>
        <taxon>Eukaryota</taxon>
        <taxon>Metazoa</taxon>
        <taxon>Spiralia</taxon>
        <taxon>Lophotrochozoa</taxon>
        <taxon>Mollusca</taxon>
        <taxon>Bivalvia</taxon>
        <taxon>Autobranchia</taxon>
        <taxon>Heteroconchia</taxon>
        <taxon>Euheterodonta</taxon>
        <taxon>Imparidentia</taxon>
        <taxon>Neoheterodontei</taxon>
        <taxon>Myida</taxon>
        <taxon>Dreissenoidea</taxon>
        <taxon>Dreissenidae</taxon>
        <taxon>Dreissena</taxon>
    </lineage>
</organism>
<evidence type="ECO:0000313" key="1">
    <source>
        <dbReference type="EMBL" id="KAH3798830.1"/>
    </source>
</evidence>
<evidence type="ECO:0000313" key="2">
    <source>
        <dbReference type="Proteomes" id="UP000828390"/>
    </source>
</evidence>
<dbReference type="EMBL" id="JAIWYP010000007">
    <property type="protein sequence ID" value="KAH3798830.1"/>
    <property type="molecule type" value="Genomic_DNA"/>
</dbReference>
<accession>A0A9D4J558</accession>
<dbReference type="AlphaFoldDB" id="A0A9D4J558"/>
<dbReference type="Proteomes" id="UP000828390">
    <property type="component" value="Unassembled WGS sequence"/>
</dbReference>
<proteinExistence type="predicted"/>